<accession>A0A841RR92</accession>
<dbReference type="CDD" id="cd18095">
    <property type="entry name" value="SpoU-like_rRNA-MTase"/>
    <property type="match status" value="1"/>
</dbReference>
<feature type="domain" description="RNA 2-O ribose methyltransferase substrate binding" evidence="4">
    <location>
        <begin position="29"/>
        <end position="96"/>
    </location>
</feature>
<reference evidence="5 6" key="1">
    <citation type="submission" date="2020-08" db="EMBL/GenBank/DDBJ databases">
        <title>Genomic Encyclopedia of Type Strains, Phase IV (KMG-IV): sequencing the most valuable type-strain genomes for metagenomic binning, comparative biology and taxonomic classification.</title>
        <authorList>
            <person name="Goeker M."/>
        </authorList>
    </citation>
    <scope>NUCLEOTIDE SEQUENCE [LARGE SCALE GENOMIC DNA]</scope>
    <source>
        <strain evidence="5 6">DSM 11805</strain>
    </source>
</reference>
<keyword evidence="2 5" id="KW-0489">Methyltransferase</keyword>
<keyword evidence="3 5" id="KW-0808">Transferase</keyword>
<dbReference type="SUPFAM" id="SSF55315">
    <property type="entry name" value="L30e-like"/>
    <property type="match status" value="1"/>
</dbReference>
<dbReference type="AlphaFoldDB" id="A0A841RR92"/>
<dbReference type="SUPFAM" id="SSF75217">
    <property type="entry name" value="alpha/beta knot"/>
    <property type="match status" value="1"/>
</dbReference>
<evidence type="ECO:0000256" key="1">
    <source>
        <dbReference type="ARBA" id="ARBA00007228"/>
    </source>
</evidence>
<dbReference type="EMBL" id="JACHON010000018">
    <property type="protein sequence ID" value="MBB6513876.1"/>
    <property type="molecule type" value="Genomic_DNA"/>
</dbReference>
<dbReference type="InterPro" id="IPR001537">
    <property type="entry name" value="SpoU_MeTrfase"/>
</dbReference>
<dbReference type="InterPro" id="IPR051259">
    <property type="entry name" value="rRNA_Methyltransferase"/>
</dbReference>
<dbReference type="GO" id="GO:0032259">
    <property type="term" value="P:methylation"/>
    <property type="evidence" value="ECO:0007669"/>
    <property type="project" value="UniProtKB-KW"/>
</dbReference>
<keyword evidence="6" id="KW-1185">Reference proteome</keyword>
<proteinExistence type="inferred from homology"/>
<dbReference type="Proteomes" id="UP000572212">
    <property type="component" value="Unassembled WGS sequence"/>
</dbReference>
<dbReference type="RefSeq" id="WP_184249851.1">
    <property type="nucleotide sequence ID" value="NZ_BAAACU010000004.1"/>
</dbReference>
<dbReference type="GO" id="GO:0006396">
    <property type="term" value="P:RNA processing"/>
    <property type="evidence" value="ECO:0007669"/>
    <property type="project" value="InterPro"/>
</dbReference>
<organism evidence="5 6">
    <name type="scientific">Gracilibacillus halotolerans</name>
    <dbReference type="NCBI Taxonomy" id="74386"/>
    <lineage>
        <taxon>Bacteria</taxon>
        <taxon>Bacillati</taxon>
        <taxon>Bacillota</taxon>
        <taxon>Bacilli</taxon>
        <taxon>Bacillales</taxon>
        <taxon>Bacillaceae</taxon>
        <taxon>Gracilibacillus</taxon>
    </lineage>
</organism>
<dbReference type="Gene3D" id="3.40.1280.10">
    <property type="match status" value="1"/>
</dbReference>
<dbReference type="InterPro" id="IPR053888">
    <property type="entry name" value="MRM3-like_sub_bind"/>
</dbReference>
<protein>
    <submittedName>
        <fullName evidence="5">TrmH family RNA methyltransferase</fullName>
    </submittedName>
</protein>
<dbReference type="InterPro" id="IPR029064">
    <property type="entry name" value="Ribosomal_eL30-like_sf"/>
</dbReference>
<evidence type="ECO:0000259" key="4">
    <source>
        <dbReference type="SMART" id="SM00967"/>
    </source>
</evidence>
<evidence type="ECO:0000313" key="5">
    <source>
        <dbReference type="EMBL" id="MBB6513876.1"/>
    </source>
</evidence>
<dbReference type="PANTHER" id="PTHR43191:SF2">
    <property type="entry name" value="RRNA METHYLTRANSFERASE 3, MITOCHONDRIAL"/>
    <property type="match status" value="1"/>
</dbReference>
<dbReference type="Pfam" id="PF00588">
    <property type="entry name" value="SpoU_methylase"/>
    <property type="match status" value="1"/>
</dbReference>
<dbReference type="GO" id="GO:0003723">
    <property type="term" value="F:RNA binding"/>
    <property type="evidence" value="ECO:0007669"/>
    <property type="project" value="InterPro"/>
</dbReference>
<sequence length="249" mass="27340">MITSVQNPKVKEWRKLKQKKERDKLGIFLIEGTHLVEEAHSSDWEISEIIYEESYSLPEWADMYTCYAVTDNVFTSITETKTPQGIAAIVRKQSVSAATGSKHLLLDGIQDPGNLGTIIRTADAAGFDTVILGKGTVDLYNDKVIRSTQGSVFHLSVMEGDLHSYIGEFKEAGFEIWTTSLDNAEYYTDVKVPEKLALILGNEGAGVSTSILEKASKNVKIPMYGKAESLNVSVAAGILMYHIANSTAK</sequence>
<evidence type="ECO:0000256" key="3">
    <source>
        <dbReference type="ARBA" id="ARBA00022679"/>
    </source>
</evidence>
<dbReference type="InterPro" id="IPR029026">
    <property type="entry name" value="tRNA_m1G_MTases_N"/>
</dbReference>
<dbReference type="SMART" id="SM00967">
    <property type="entry name" value="SpoU_sub_bind"/>
    <property type="match status" value="1"/>
</dbReference>
<comment type="caution">
    <text evidence="5">The sequence shown here is derived from an EMBL/GenBank/DDBJ whole genome shotgun (WGS) entry which is preliminary data.</text>
</comment>
<dbReference type="GO" id="GO:0005737">
    <property type="term" value="C:cytoplasm"/>
    <property type="evidence" value="ECO:0007669"/>
    <property type="project" value="UniProtKB-ARBA"/>
</dbReference>
<dbReference type="GO" id="GO:0008173">
    <property type="term" value="F:RNA methyltransferase activity"/>
    <property type="evidence" value="ECO:0007669"/>
    <property type="project" value="InterPro"/>
</dbReference>
<evidence type="ECO:0000313" key="6">
    <source>
        <dbReference type="Proteomes" id="UP000572212"/>
    </source>
</evidence>
<dbReference type="InterPro" id="IPR029028">
    <property type="entry name" value="Alpha/beta_knot_MTases"/>
</dbReference>
<dbReference type="PANTHER" id="PTHR43191">
    <property type="entry name" value="RRNA METHYLTRANSFERASE 3"/>
    <property type="match status" value="1"/>
</dbReference>
<name>A0A841RR92_9BACI</name>
<dbReference type="InterPro" id="IPR013123">
    <property type="entry name" value="SpoU_subst-bd"/>
</dbReference>
<dbReference type="Pfam" id="PF22435">
    <property type="entry name" value="MRM3-like_sub_bind"/>
    <property type="match status" value="1"/>
</dbReference>
<gene>
    <name evidence="5" type="ORF">GGQ92_002695</name>
</gene>
<comment type="similarity">
    <text evidence="1">Belongs to the class IV-like SAM-binding methyltransferase superfamily. RNA methyltransferase TrmH family.</text>
</comment>
<dbReference type="Gene3D" id="3.30.1330.30">
    <property type="match status" value="1"/>
</dbReference>
<evidence type="ECO:0000256" key="2">
    <source>
        <dbReference type="ARBA" id="ARBA00022603"/>
    </source>
</evidence>